<dbReference type="SUPFAM" id="SSF55048">
    <property type="entry name" value="Probable ACP-binding domain of malonyl-CoA ACP transacylase"/>
    <property type="match status" value="1"/>
</dbReference>
<evidence type="ECO:0000313" key="12">
    <source>
        <dbReference type="EMBL" id="TVY81243.1"/>
    </source>
</evidence>
<dbReference type="InterPro" id="IPR016036">
    <property type="entry name" value="Malonyl_transacylase_ACP-bd"/>
</dbReference>
<keyword evidence="5" id="KW-0012">Acyltransferase</keyword>
<dbReference type="Gene3D" id="3.40.47.10">
    <property type="match status" value="1"/>
</dbReference>
<protein>
    <submittedName>
        <fullName evidence="12">Citrinin polyketide synthase</fullName>
    </submittedName>
</protein>
<dbReference type="PROSITE" id="PS00012">
    <property type="entry name" value="PHOSPHOPANTETHEINE"/>
    <property type="match status" value="1"/>
</dbReference>
<evidence type="ECO:0000256" key="8">
    <source>
        <dbReference type="SAM" id="MobiDB-lite"/>
    </source>
</evidence>
<dbReference type="Pfam" id="PF18558">
    <property type="entry name" value="HTH_51"/>
    <property type="match status" value="1"/>
</dbReference>
<dbReference type="InterPro" id="IPR013217">
    <property type="entry name" value="Methyltransf_12"/>
</dbReference>
<dbReference type="Gene3D" id="3.10.129.110">
    <property type="entry name" value="Polyketide synthase dehydratase"/>
    <property type="match status" value="1"/>
</dbReference>
<dbReference type="InterPro" id="IPR042104">
    <property type="entry name" value="PKS_dehydratase_sf"/>
</dbReference>
<evidence type="ECO:0000256" key="6">
    <source>
        <dbReference type="PROSITE-ProRule" id="PRU01240"/>
    </source>
</evidence>
<dbReference type="EMBL" id="QGMK01000516">
    <property type="protein sequence ID" value="TVY81243.1"/>
    <property type="molecule type" value="Genomic_DNA"/>
</dbReference>
<evidence type="ECO:0000313" key="13">
    <source>
        <dbReference type="Proteomes" id="UP000469558"/>
    </source>
</evidence>
<feature type="domain" description="Ketosynthase family 3 (KS3)" evidence="10">
    <location>
        <begin position="395"/>
        <end position="811"/>
    </location>
</feature>
<dbReference type="Pfam" id="PF00082">
    <property type="entry name" value="Peptidase_S8"/>
    <property type="match status" value="1"/>
</dbReference>
<dbReference type="InterPro" id="IPR009081">
    <property type="entry name" value="PP-bd_ACP"/>
</dbReference>
<dbReference type="Gene3D" id="3.40.50.150">
    <property type="entry name" value="Vaccinia Virus protein VP39"/>
    <property type="match status" value="1"/>
</dbReference>
<dbReference type="InterPro" id="IPR000209">
    <property type="entry name" value="Peptidase_S8/S53_dom"/>
</dbReference>
<dbReference type="Pfam" id="PF16073">
    <property type="entry name" value="SAT"/>
    <property type="match status" value="1"/>
</dbReference>
<feature type="domain" description="Carrier" evidence="9">
    <location>
        <begin position="1661"/>
        <end position="1735"/>
    </location>
</feature>
<dbReference type="PROSITE" id="PS52019">
    <property type="entry name" value="PKS_MFAS_DH"/>
    <property type="match status" value="1"/>
</dbReference>
<proteinExistence type="inferred from homology"/>
<keyword evidence="2" id="KW-0597">Phosphoprotein</keyword>
<reference evidence="12 13" key="1">
    <citation type="submission" date="2018-05" db="EMBL/GenBank/DDBJ databases">
        <title>Genome sequencing and assembly of the regulated plant pathogen Lachnellula willkommii and related sister species for the development of diagnostic species identification markers.</title>
        <authorList>
            <person name="Giroux E."/>
            <person name="Bilodeau G."/>
        </authorList>
    </citation>
    <scope>NUCLEOTIDE SEQUENCE [LARGE SCALE GENOMIC DNA]</scope>
    <source>
        <strain evidence="12 13">CBS 268.59</strain>
    </source>
</reference>
<dbReference type="SUPFAM" id="SSF51735">
    <property type="entry name" value="NAD(P)-binding Rossmann-fold domains"/>
    <property type="match status" value="1"/>
</dbReference>
<dbReference type="Gene3D" id="3.40.366.10">
    <property type="entry name" value="Malonyl-Coenzyme A Acyl Carrier Protein, domain 2"/>
    <property type="match status" value="2"/>
</dbReference>
<dbReference type="SMART" id="SM00825">
    <property type="entry name" value="PKS_KS"/>
    <property type="match status" value="1"/>
</dbReference>
<dbReference type="InterPro" id="IPR016035">
    <property type="entry name" value="Acyl_Trfase/lysoPLipase"/>
</dbReference>
<dbReference type="PROSITE" id="PS00606">
    <property type="entry name" value="KS3_1"/>
    <property type="match status" value="1"/>
</dbReference>
<dbReference type="PANTHER" id="PTHR45681:SF6">
    <property type="entry name" value="POLYKETIDE SYNTHASE 37"/>
    <property type="match status" value="1"/>
</dbReference>
<evidence type="ECO:0000256" key="3">
    <source>
        <dbReference type="ARBA" id="ARBA00022679"/>
    </source>
</evidence>
<dbReference type="SUPFAM" id="SSF53335">
    <property type="entry name" value="S-adenosyl-L-methionine-dependent methyltransferases"/>
    <property type="match status" value="1"/>
</dbReference>
<evidence type="ECO:0000259" key="9">
    <source>
        <dbReference type="PROSITE" id="PS50075"/>
    </source>
</evidence>
<evidence type="ECO:0000256" key="7">
    <source>
        <dbReference type="PROSITE-ProRule" id="PRU01363"/>
    </source>
</evidence>
<dbReference type="Gene3D" id="3.40.50.720">
    <property type="entry name" value="NAD(P)-binding Rossmann-like Domain"/>
    <property type="match status" value="1"/>
</dbReference>
<dbReference type="InterPro" id="IPR049900">
    <property type="entry name" value="PKS_mFAS_DH"/>
</dbReference>
<dbReference type="Gene3D" id="3.40.50.200">
    <property type="entry name" value="Peptidase S8/S53 domain"/>
    <property type="match status" value="1"/>
</dbReference>
<dbReference type="Proteomes" id="UP000469558">
    <property type="component" value="Unassembled WGS sequence"/>
</dbReference>
<dbReference type="PROSITE" id="PS50075">
    <property type="entry name" value="CARRIER"/>
    <property type="match status" value="1"/>
</dbReference>
<feature type="domain" description="PKS/mFAS DH" evidence="11">
    <location>
        <begin position="1300"/>
        <end position="1604"/>
    </location>
</feature>
<dbReference type="SUPFAM" id="SSF52743">
    <property type="entry name" value="Subtilisin-like"/>
    <property type="match status" value="1"/>
</dbReference>
<evidence type="ECO:0000256" key="1">
    <source>
        <dbReference type="ARBA" id="ARBA00022450"/>
    </source>
</evidence>
<keyword evidence="13" id="KW-1185">Reference proteome</keyword>
<gene>
    <name evidence="12" type="primary">citS_1</name>
    <name evidence="12" type="ORF">LSUE1_G005242</name>
</gene>
<dbReference type="SUPFAM" id="SSF52151">
    <property type="entry name" value="FabD/lysophospholipase-like"/>
    <property type="match status" value="1"/>
</dbReference>
<dbReference type="InterPro" id="IPR018201">
    <property type="entry name" value="Ketoacyl_synth_AS"/>
</dbReference>
<dbReference type="Pfam" id="PF02801">
    <property type="entry name" value="Ketoacyl-synt_C"/>
    <property type="match status" value="1"/>
</dbReference>
<sequence>MPVPQRSLDSAYKGLVFGSQILSFDTQSFKSLALQLQGKEQRWALDIISLLPDFWGGLVQAVPRLQHLNGEELLKKLRDALQQGTIEESLFPLPSILVSPLTVLVHLIQYTAFLKAGLPELEHNDQFPASLTSNSETIGLCIGMLSAFAVSSSSSLAQLQRYGSVATRIAMAIGALVDAEQVSNGAEGTSVSFSVSWKSSESGSQLERVIERFPEAYISVFVDEKRSTVTASKRIAPNLVREQRAAGLQTTNLALTGRFHWTKHEEDARELISFCDENEDFQLPELTDLLFPSRLPTKKQFSGHLHEIALREILLQPSQWLKMFSDLCSSPLTGEMTQVICFGPERCVPSSIARIIGPQVIQISDCESDYDLSFLSTPTISGNLTPQPTTQILPDDRIAVIGMSGHFPGARDLLEFWEMLVSGESQHMPIPADRFSMETAWREIDPAQKWFGNFMPDYDTFDHKFFKKTPREIASTDPQHRIILQLAYQALEQSGYFEARNVDNRVGCYMGVGNVEYDRNIACHSPTAYSATGNLRSFIAGKVSHYFGWTGPSLTIDTACSSSAVAIHNACRAIVHGECTAALAGGVNVVTNPEWHQNLAAGGFLSQTGQCKPFDVNCDGYCRGEAAGVVFLKKLSSAIADGDQILGVIAGTRVYQNHNCTAITVPNAGSLSELFTDVLDQAGIDPQNISVVEAHGTGTPVGDPAEYDGIRKVMGGSIRSDTLYLSSVKGSVGHTEFASEVVSLLKILLMINKGLIPPQASFTSINPGLNAISEDRIEIPTLVRSWAVDFRAALINNYGASGSNASMVITQPPILGSKTTGISFAKSYPFWFCGFDERSLRAYIVKFRQFMQQKARSTSLENLSFQLYRQSNRSLPQALIMNPGSWEDLEQKLASFEGMATASTQIKPQVCPPVLLCFGGRMSTFIGLDRDVFDRVTILRSHLDHFNFACKSLGLQGIYPHIFQTSPIQDIVTLQTTLFATQYACAKVWIDCGVKVAAVVGHSFGELVALCVAKVYSLKDALKLVSGRAALIRDAWGSDKGSMMAVEADEHDVQKLLAKVLEESGAQKDALSIACYNTSRAFTLAGSTEGVEVAADLVKTDPAFSGLRTKQLNVTNAFHSALVDPLIADLEALGQDLVFNEPQIRIELATEKHATEPLNADFVARHMRNPVHFKSAVDRLAAEFPDAIWLEAGSNSSIAAMASHAIGKTSSRTDHFQPINITSVNSFHHLVDATTKLWKKGLNITFWPHYKSQVAEYAPVILPSYQFERSKHWMDLISPPKPSHLLVEQVREIDPPKGLTRFIGYLDQDRKQARYHVNTALDRFQKLVKANFVAQTAALTPGMLQLEIALDALSDLRPDLKESFTPESRDMAHHSALLLDDSKAIHVDLVASDEYDLTWQWTLSSSSPTNGEKIHTSGTIIFYSLEDTRLKHDLQSLARLSGRKRCVDLLDGNSADEVLQSRNIYRAFEQVVDYGEIFRNTTKIAGRANESAGRVSKEYSAEGWIDPVLTESFCQVAGIYINLMTHTSDLSLRGIFICDKIDRWIRNPNAQTHFPQVWEISCQHHRESENRYISDVFAFDPRDGSLVEAILGISYQKVSMEVFRRALSENVQTEMRPSTALPAKKFASIETSKAPTISSRRPLASPMQKSTPQKAKIPSEPDIPGTTRDIVCNLSGLETDEVKPESDLIELGIDSLMAMELVREVHAAFKCTLRNDQLLDLTDFQSLVSCIRLTLGLVDQEDAESTGVEIGTQPTASERTVDLNQNRAVNGINDYEPSEFSTATKVDTPSSLTTAKDVFCEVKWTTDDFIKKGQLGTYYDKVMPRSTELVIVYILNAFEELGCDIRSARPGQELKRVPYLPNHERFMNYIIYELLEQSARLIDIEGDRIIRTAVSSPTKPAEVLLEELLRDEPVHAAEHQLTGLIGPKFAKCLSGEEDGLQLIFGNPEGRQIVTDMYANSPVTGIWIQQLVYFIKQLMSKLPKSGEPIHILEMGGGTGGTTSKLVPLLDRLQVPVKYTFTDLSPSLVAAGRKRFKKYPFMEFKVLDIEAEPNESLLQSQHIVLATNCVHATRNLSVSLTNIKRLLRPDGFLLLLEMTEQAPWCDFIFGLLEGWWLFQDDREYVLAPATYWEKVLHSVGYGHVDWTEGELPESSLQRLIIAHAAGPRHKRGVKPSVPCDSATALTNIGERRAVIDAYVQKHIHGFGIVSEARQHSSNLSPPAKRILVTGATGSLGGHIVANLARLPDVETVICLNRLSTVEVLSRQLKSLETRGITLDSRSLSKLQIVGTDTSKPMLGLPPDKYQDLVCNVTHIVHSAWPMSLTRPVRLYESQFKVFRNMINLACEIIRYRPPPFKLGFQFISSLAVVANYPSWKGEGLVPETPTTVETVPEAGYADAKLACELILAKTLYRHLDRFRPTVVRIAQISGSTSNGYWNPTEYVPFLVKSSQLLRALPDLDGTLSWYPVDAVAATLGELLFSEHTSNLVYHIDNPSRQSWKDMISMLSIALDIPHRSIVPYKQWVDRMKRFRGSVDENPAVQLVDFFEHYFLPMSCGGLILDTTNIEEHSETLRNRHELFPWQLLVGDLVQALKSLAAMILWEIAMSSVGPLHQTMIPWIVWDTGLTLPASLEAAIENLPGVAAEATLKSYKVFGCADDAASDVVFAALLRAYEDGVDVINVSLCSNQGFPDNPTAVVASKIQVAGIFMAVAAGNSGSFGPFFTSNMANGFVSIAVGSIEHPASPKTTGYLDAFTSWGPTLDARMKPDISAPGGSINSTYQGGQ</sequence>
<evidence type="ECO:0000259" key="10">
    <source>
        <dbReference type="PROSITE" id="PS52004"/>
    </source>
</evidence>
<dbReference type="InterPro" id="IPR001227">
    <property type="entry name" value="Ac_transferase_dom_sf"/>
</dbReference>
<dbReference type="InterPro" id="IPR014030">
    <property type="entry name" value="Ketoacyl_synth_N"/>
</dbReference>
<dbReference type="InterPro" id="IPR036852">
    <property type="entry name" value="Peptidase_S8/S53_dom_sf"/>
</dbReference>
<dbReference type="SMART" id="SM00827">
    <property type="entry name" value="PKS_AT"/>
    <property type="match status" value="1"/>
</dbReference>
<evidence type="ECO:0000256" key="2">
    <source>
        <dbReference type="ARBA" id="ARBA00022553"/>
    </source>
</evidence>
<comment type="caution">
    <text evidence="12">The sequence shown here is derived from an EMBL/GenBank/DDBJ whole genome shotgun (WGS) entry which is preliminary data.</text>
</comment>
<dbReference type="GO" id="GO:0006508">
    <property type="term" value="P:proteolysis"/>
    <property type="evidence" value="ECO:0007669"/>
    <property type="project" value="InterPro"/>
</dbReference>
<dbReference type="InterPro" id="IPR041068">
    <property type="entry name" value="HTH_51"/>
</dbReference>
<organism evidence="12 13">
    <name type="scientific">Lachnellula suecica</name>
    <dbReference type="NCBI Taxonomy" id="602035"/>
    <lineage>
        <taxon>Eukaryota</taxon>
        <taxon>Fungi</taxon>
        <taxon>Dikarya</taxon>
        <taxon>Ascomycota</taxon>
        <taxon>Pezizomycotina</taxon>
        <taxon>Leotiomycetes</taxon>
        <taxon>Helotiales</taxon>
        <taxon>Lachnaceae</taxon>
        <taxon>Lachnellula</taxon>
    </lineage>
</organism>
<dbReference type="OrthoDB" id="429813at2759"/>
<keyword evidence="4" id="KW-0511">Multifunctional enzyme</keyword>
<dbReference type="InterPro" id="IPR020841">
    <property type="entry name" value="PKS_Beta-ketoAc_synthase_dom"/>
</dbReference>
<dbReference type="InterPro" id="IPR013120">
    <property type="entry name" value="FAR_NAD-bd"/>
</dbReference>
<dbReference type="InterPro" id="IPR029063">
    <property type="entry name" value="SAM-dependent_MTases_sf"/>
</dbReference>
<comment type="caution">
    <text evidence="6">Lacks conserved residue(s) required for the propagation of feature annotation.</text>
</comment>
<evidence type="ECO:0000259" key="11">
    <source>
        <dbReference type="PROSITE" id="PS52019"/>
    </source>
</evidence>
<feature type="region of interest" description="Disordered" evidence="8">
    <location>
        <begin position="1637"/>
        <end position="1662"/>
    </location>
</feature>
<feature type="region of interest" description="N-terminal hotdog fold" evidence="7">
    <location>
        <begin position="1300"/>
        <end position="1427"/>
    </location>
</feature>
<evidence type="ECO:0000256" key="4">
    <source>
        <dbReference type="ARBA" id="ARBA00023268"/>
    </source>
</evidence>
<dbReference type="Pfam" id="PF08242">
    <property type="entry name" value="Methyltransf_12"/>
    <property type="match status" value="1"/>
</dbReference>
<dbReference type="Pfam" id="PF00550">
    <property type="entry name" value="PP-binding"/>
    <property type="match status" value="1"/>
</dbReference>
<dbReference type="PANTHER" id="PTHR45681">
    <property type="entry name" value="POLYKETIDE SYNTHASE 44-RELATED"/>
    <property type="match status" value="1"/>
</dbReference>
<evidence type="ECO:0000256" key="5">
    <source>
        <dbReference type="ARBA" id="ARBA00023315"/>
    </source>
</evidence>
<comment type="similarity">
    <text evidence="6">Belongs to the peptidase S8 family.</text>
</comment>
<dbReference type="GO" id="GO:0004315">
    <property type="term" value="F:3-oxoacyl-[acyl-carrier-protein] synthase activity"/>
    <property type="evidence" value="ECO:0007669"/>
    <property type="project" value="InterPro"/>
</dbReference>
<dbReference type="InterPro" id="IPR032088">
    <property type="entry name" value="SAT"/>
</dbReference>
<keyword evidence="3" id="KW-0808">Transferase</keyword>
<dbReference type="InterPro" id="IPR016039">
    <property type="entry name" value="Thiolase-like"/>
</dbReference>
<dbReference type="SUPFAM" id="SSF47336">
    <property type="entry name" value="ACP-like"/>
    <property type="match status" value="1"/>
</dbReference>
<dbReference type="Gene3D" id="3.30.70.3290">
    <property type="match status" value="1"/>
</dbReference>
<feature type="region of interest" description="C-terminal hotdog fold" evidence="7">
    <location>
        <begin position="1454"/>
        <end position="1604"/>
    </location>
</feature>
<dbReference type="CDD" id="cd00833">
    <property type="entry name" value="PKS"/>
    <property type="match status" value="1"/>
</dbReference>
<keyword evidence="1" id="KW-0596">Phosphopantetheine</keyword>
<dbReference type="PROSITE" id="PS51892">
    <property type="entry name" value="SUBTILASE"/>
    <property type="match status" value="1"/>
</dbReference>
<dbReference type="InterPro" id="IPR036291">
    <property type="entry name" value="NAD(P)-bd_dom_sf"/>
</dbReference>
<name>A0A8T9CEF8_9HELO</name>
<dbReference type="InterPro" id="IPR014043">
    <property type="entry name" value="Acyl_transferase_dom"/>
</dbReference>
<dbReference type="Pfam" id="PF07993">
    <property type="entry name" value="NAD_binding_4"/>
    <property type="match status" value="1"/>
</dbReference>
<dbReference type="Gene3D" id="1.10.1200.10">
    <property type="entry name" value="ACP-like"/>
    <property type="match status" value="1"/>
</dbReference>
<dbReference type="Pfam" id="PF00109">
    <property type="entry name" value="ketoacyl-synt"/>
    <property type="match status" value="1"/>
</dbReference>
<dbReference type="PROSITE" id="PS52004">
    <property type="entry name" value="KS3_2"/>
    <property type="match status" value="1"/>
</dbReference>
<accession>A0A8T9CEF8</accession>
<dbReference type="InterPro" id="IPR036736">
    <property type="entry name" value="ACP-like_sf"/>
</dbReference>
<dbReference type="InterPro" id="IPR006162">
    <property type="entry name" value="Ppantetheine_attach_site"/>
</dbReference>
<dbReference type="GO" id="GO:0006633">
    <property type="term" value="P:fatty acid biosynthetic process"/>
    <property type="evidence" value="ECO:0007669"/>
    <property type="project" value="InterPro"/>
</dbReference>
<dbReference type="SUPFAM" id="SSF53901">
    <property type="entry name" value="Thiolase-like"/>
    <property type="match status" value="1"/>
</dbReference>
<dbReference type="GO" id="GO:0044550">
    <property type="term" value="P:secondary metabolite biosynthetic process"/>
    <property type="evidence" value="ECO:0007669"/>
    <property type="project" value="UniProtKB-ARBA"/>
</dbReference>
<dbReference type="GO" id="GO:0004252">
    <property type="term" value="F:serine-type endopeptidase activity"/>
    <property type="evidence" value="ECO:0007669"/>
    <property type="project" value="InterPro"/>
</dbReference>
<dbReference type="InterPro" id="IPR014031">
    <property type="entry name" value="Ketoacyl_synth_C"/>
</dbReference>
<dbReference type="InterPro" id="IPR050444">
    <property type="entry name" value="Polyketide_Synthase"/>
</dbReference>
<dbReference type="Pfam" id="PF00698">
    <property type="entry name" value="Acyl_transf_1"/>
    <property type="match status" value="1"/>
</dbReference>